<sequence length="169" mass="19627">MTTTAEMRLRHIVEQTALKLTDADGRFHKRQLTDAVREQIAREDLDPHVKAAALDKLAQSLVTGFGEQRNPRRHSRTGRFFHPEYVFKLGNGVWVWMNRATDSDVVQWRRLSRNNRTRIDQADNEIQDYADEVLDAFRAHRDVVYLGDLERVVFGWTEDDADQGDLFGS</sequence>
<evidence type="ECO:0000313" key="2">
    <source>
        <dbReference type="Proteomes" id="UP000584670"/>
    </source>
</evidence>
<dbReference type="AlphaFoldDB" id="A0A7X1IYY2"/>
<dbReference type="RefSeq" id="WP_186281013.1">
    <property type="nucleotide sequence ID" value="NZ_JACMSF010000004.1"/>
</dbReference>
<keyword evidence="2" id="KW-1185">Reference proteome</keyword>
<comment type="caution">
    <text evidence="1">The sequence shown here is derived from an EMBL/GenBank/DDBJ whole genome shotgun (WGS) entry which is preliminary data.</text>
</comment>
<protein>
    <submittedName>
        <fullName evidence="1">Uncharacterized protein</fullName>
    </submittedName>
</protein>
<dbReference type="Proteomes" id="UP000584670">
    <property type="component" value="Unassembled WGS sequence"/>
</dbReference>
<accession>A0A7X1IYY2</accession>
<evidence type="ECO:0000313" key="1">
    <source>
        <dbReference type="EMBL" id="MBC2901138.1"/>
    </source>
</evidence>
<organism evidence="1 2">
    <name type="scientific">Streptomyces cupreus</name>
    <dbReference type="NCBI Taxonomy" id="2759956"/>
    <lineage>
        <taxon>Bacteria</taxon>
        <taxon>Bacillati</taxon>
        <taxon>Actinomycetota</taxon>
        <taxon>Actinomycetes</taxon>
        <taxon>Kitasatosporales</taxon>
        <taxon>Streptomycetaceae</taxon>
        <taxon>Streptomyces</taxon>
    </lineage>
</organism>
<proteinExistence type="predicted"/>
<name>A0A7X1IYY2_9ACTN</name>
<dbReference type="EMBL" id="JACMSF010000004">
    <property type="protein sequence ID" value="MBC2901138.1"/>
    <property type="molecule type" value="Genomic_DNA"/>
</dbReference>
<reference evidence="1 2" key="1">
    <citation type="submission" date="2020-08" db="EMBL/GenBank/DDBJ databases">
        <title>Streptomyces sp. PSKA01 genome sequencing and assembly.</title>
        <authorList>
            <person name="Mandal S."/>
            <person name="Maiti P.K."/>
            <person name="Das P."/>
        </authorList>
    </citation>
    <scope>NUCLEOTIDE SEQUENCE [LARGE SCALE GENOMIC DNA]</scope>
    <source>
        <strain evidence="1 2">PSKA01</strain>
    </source>
</reference>
<gene>
    <name evidence="1" type="ORF">H4N64_05880</name>
</gene>